<sequence length="152" mass="17248">MRAETGELKEENAALKKQLKEEKAKVAMLSKMVFGKKTEKQNKSKKRKDKKKNTKKRGAKPGHKGSGRKIPEDLSKREETVDIPDDEKFCPKCGLPYEELGSEECSNEVGVEKSYYVRFIRRKKYRKTCSCPKPIAGRPGPGKTYPEGQISP</sequence>
<evidence type="ECO:0000256" key="1">
    <source>
        <dbReference type="SAM" id="MobiDB-lite"/>
    </source>
</evidence>
<feature type="compositionally biased region" description="Basic residues" evidence="1">
    <location>
        <begin position="43"/>
        <end position="67"/>
    </location>
</feature>
<proteinExistence type="predicted"/>
<evidence type="ECO:0000313" key="2">
    <source>
        <dbReference type="EMBL" id="KXB07642.1"/>
    </source>
</evidence>
<keyword evidence="3" id="KW-1185">Reference proteome</keyword>
<accession>A0A133VMG8</accession>
<feature type="region of interest" description="Disordered" evidence="1">
    <location>
        <begin position="130"/>
        <end position="152"/>
    </location>
</feature>
<dbReference type="EMBL" id="LHYE01000004">
    <property type="protein sequence ID" value="KXB07642.1"/>
    <property type="molecule type" value="Genomic_DNA"/>
</dbReference>
<evidence type="ECO:0008006" key="4">
    <source>
        <dbReference type="Google" id="ProtNLM"/>
    </source>
</evidence>
<gene>
    <name evidence="2" type="ORF">AKJ51_00815</name>
</gene>
<reference evidence="2 3" key="1">
    <citation type="journal article" date="2016" name="Sci. Rep.">
        <title>Metabolic traits of an uncultured archaeal lineage -MSBL1- from brine pools of the Red Sea.</title>
        <authorList>
            <person name="Mwirichia R."/>
            <person name="Alam I."/>
            <person name="Rashid M."/>
            <person name="Vinu M."/>
            <person name="Ba-Alawi W."/>
            <person name="Anthony Kamau A."/>
            <person name="Kamanda Ngugi D."/>
            <person name="Goker M."/>
            <person name="Klenk H.P."/>
            <person name="Bajic V."/>
            <person name="Stingl U."/>
        </authorList>
    </citation>
    <scope>NUCLEOTIDE SEQUENCE [LARGE SCALE GENOMIC DNA]</scope>
    <source>
        <strain evidence="2">SCGC-AAA382A20</strain>
    </source>
</reference>
<name>A0A133VMG8_9EURY</name>
<organism evidence="2 3">
    <name type="scientific">candidate division MSBL1 archaeon SCGC-AAA382A20</name>
    <dbReference type="NCBI Taxonomy" id="1698280"/>
    <lineage>
        <taxon>Archaea</taxon>
        <taxon>Methanobacteriati</taxon>
        <taxon>Methanobacteriota</taxon>
        <taxon>candidate division MSBL1</taxon>
    </lineage>
</organism>
<dbReference type="AlphaFoldDB" id="A0A133VMG8"/>
<evidence type="ECO:0000313" key="3">
    <source>
        <dbReference type="Proteomes" id="UP000070263"/>
    </source>
</evidence>
<protein>
    <recommendedName>
        <fullName evidence="4">Transposase TnpC homeodomain domain-containing protein</fullName>
    </recommendedName>
</protein>
<feature type="region of interest" description="Disordered" evidence="1">
    <location>
        <begin position="30"/>
        <end position="81"/>
    </location>
</feature>
<dbReference type="Proteomes" id="UP000070263">
    <property type="component" value="Unassembled WGS sequence"/>
</dbReference>
<feature type="compositionally biased region" description="Basic and acidic residues" evidence="1">
    <location>
        <begin position="69"/>
        <end position="81"/>
    </location>
</feature>
<comment type="caution">
    <text evidence="2">The sequence shown here is derived from an EMBL/GenBank/DDBJ whole genome shotgun (WGS) entry which is preliminary data.</text>
</comment>